<evidence type="ECO:0000313" key="1">
    <source>
        <dbReference type="EMBL" id="GAH26515.1"/>
    </source>
</evidence>
<feature type="non-terminal residue" evidence="1">
    <location>
        <position position="1"/>
    </location>
</feature>
<organism evidence="1">
    <name type="scientific">marine sediment metagenome</name>
    <dbReference type="NCBI Taxonomy" id="412755"/>
    <lineage>
        <taxon>unclassified sequences</taxon>
        <taxon>metagenomes</taxon>
        <taxon>ecological metagenomes</taxon>
    </lineage>
</organism>
<gene>
    <name evidence="1" type="ORF">S03H2_02642</name>
</gene>
<comment type="caution">
    <text evidence="1">The sequence shown here is derived from an EMBL/GenBank/DDBJ whole genome shotgun (WGS) entry which is preliminary data.</text>
</comment>
<protein>
    <submittedName>
        <fullName evidence="1">Uncharacterized protein</fullName>
    </submittedName>
</protein>
<dbReference type="AlphaFoldDB" id="X1F1U4"/>
<proteinExistence type="predicted"/>
<sequence>SYLTRRYFKINTSITELLKKGLIQPFISLKNLDVVEEITIILPNVKKKKHNESILKVFSFFNVGFIYEMEGEYF</sequence>
<reference evidence="1" key="1">
    <citation type="journal article" date="2014" name="Front. Microbiol.">
        <title>High frequency of phylogenetically diverse reductive dehalogenase-homologous genes in deep subseafloor sedimentary metagenomes.</title>
        <authorList>
            <person name="Kawai M."/>
            <person name="Futagami T."/>
            <person name="Toyoda A."/>
            <person name="Takaki Y."/>
            <person name="Nishi S."/>
            <person name="Hori S."/>
            <person name="Arai W."/>
            <person name="Tsubouchi T."/>
            <person name="Morono Y."/>
            <person name="Uchiyama I."/>
            <person name="Ito T."/>
            <person name="Fujiyama A."/>
            <person name="Inagaki F."/>
            <person name="Takami H."/>
        </authorList>
    </citation>
    <scope>NUCLEOTIDE SEQUENCE</scope>
    <source>
        <strain evidence="1">Expedition CK06-06</strain>
    </source>
</reference>
<dbReference type="EMBL" id="BARU01000906">
    <property type="protein sequence ID" value="GAH26515.1"/>
    <property type="molecule type" value="Genomic_DNA"/>
</dbReference>
<name>X1F1U4_9ZZZZ</name>
<accession>X1F1U4</accession>